<dbReference type="PROSITE" id="PS51898">
    <property type="entry name" value="TYR_RECOMBINASE"/>
    <property type="match status" value="1"/>
</dbReference>
<accession>A0ABY0EQE6</accession>
<feature type="domain" description="Tyr recombinase" evidence="12">
    <location>
        <begin position="115"/>
        <end position="297"/>
    </location>
</feature>
<dbReference type="InterPro" id="IPR044068">
    <property type="entry name" value="CB"/>
</dbReference>
<evidence type="ECO:0000313" key="14">
    <source>
        <dbReference type="EMBL" id="RXI52402.1"/>
    </source>
</evidence>
<dbReference type="Gene3D" id="1.10.150.130">
    <property type="match status" value="1"/>
</dbReference>
<dbReference type="NCBIfam" id="NF001399">
    <property type="entry name" value="PRK00283.1"/>
    <property type="match status" value="1"/>
</dbReference>
<evidence type="ECO:0000259" key="13">
    <source>
        <dbReference type="PROSITE" id="PS51900"/>
    </source>
</evidence>
<dbReference type="PROSITE" id="PS51900">
    <property type="entry name" value="CB"/>
    <property type="match status" value="1"/>
</dbReference>
<dbReference type="InterPro" id="IPR011932">
    <property type="entry name" value="Recomb_XerD"/>
</dbReference>
<comment type="similarity">
    <text evidence="3">Belongs to the 'phage' integrase family.</text>
</comment>
<comment type="function">
    <text evidence="1">Site-specific tyrosine recombinase, which acts by catalyzing the cutting and rejoining of the recombining DNA molecules.</text>
</comment>
<evidence type="ECO:0000256" key="5">
    <source>
        <dbReference type="ARBA" id="ARBA00022618"/>
    </source>
</evidence>
<dbReference type="InterPro" id="IPR050090">
    <property type="entry name" value="Tyrosine_recombinase_XerCD"/>
</dbReference>
<sequence length="303" mass="35024">MRGMMKLNIRTRDELINKYISRLMDKGLSKNTLDAYIRDVNRFLDFLKERKEDILDVEEVTIMAYVQSLQKSRKANSSIVRNIVSIRNFYKFLYKKGYIDEDPVINYELPKVKRNIPKVLTVEEVDILLNAPNISEEKGIRDKAMLEVMYATGVKVTELLNMTVFDVSLKLSYIKCRGSKNKERIIPIGTYAVNCLDDYLSIRPNINIYNLDYLFLNLKGTQMTRQGFWKIVKKYAKISGIKKSINSYTLRHSFAVHLLQNGADMKSVQELLGHSDLAATQIYSTISNKSKIAEVYKKAHPRA</sequence>
<keyword evidence="4" id="KW-0963">Cytoplasm</keyword>
<keyword evidence="7" id="KW-0229">DNA integration</keyword>
<reference evidence="14 15" key="1">
    <citation type="submission" date="2018-06" db="EMBL/GenBank/DDBJ databases">
        <title>Genome conservation of Clostridium tetani.</title>
        <authorList>
            <person name="Bruggemann H."/>
            <person name="Popoff M.R."/>
        </authorList>
    </citation>
    <scope>NUCLEOTIDE SEQUENCE [LARGE SCALE GENOMIC DNA]</scope>
    <source>
        <strain evidence="14 15">63.05</strain>
    </source>
</reference>
<keyword evidence="6" id="KW-0159">Chromosome partition</keyword>
<evidence type="ECO:0000256" key="10">
    <source>
        <dbReference type="ARBA" id="ARBA00023306"/>
    </source>
</evidence>
<comment type="subcellular location">
    <subcellularLocation>
        <location evidence="2">Cytoplasm</location>
    </subcellularLocation>
</comment>
<dbReference type="PANTHER" id="PTHR30349">
    <property type="entry name" value="PHAGE INTEGRASE-RELATED"/>
    <property type="match status" value="1"/>
</dbReference>
<evidence type="ECO:0000313" key="15">
    <source>
        <dbReference type="Proteomes" id="UP000290273"/>
    </source>
</evidence>
<evidence type="ECO:0000256" key="1">
    <source>
        <dbReference type="ARBA" id="ARBA00003283"/>
    </source>
</evidence>
<proteinExistence type="inferred from homology"/>
<dbReference type="Pfam" id="PF00589">
    <property type="entry name" value="Phage_integrase"/>
    <property type="match status" value="1"/>
</dbReference>
<evidence type="ECO:0000256" key="9">
    <source>
        <dbReference type="ARBA" id="ARBA00023172"/>
    </source>
</evidence>
<evidence type="ECO:0000256" key="8">
    <source>
        <dbReference type="ARBA" id="ARBA00023125"/>
    </source>
</evidence>
<name>A0ABY0EQE6_CLOTA</name>
<protein>
    <submittedName>
        <fullName evidence="14">Site-specific tyrosine recombinase XerD</fullName>
    </submittedName>
</protein>
<evidence type="ECO:0000256" key="3">
    <source>
        <dbReference type="ARBA" id="ARBA00008857"/>
    </source>
</evidence>
<dbReference type="EMBL" id="QMAU01000050">
    <property type="protein sequence ID" value="RXI52402.1"/>
    <property type="molecule type" value="Genomic_DNA"/>
</dbReference>
<dbReference type="InterPro" id="IPR013762">
    <property type="entry name" value="Integrase-like_cat_sf"/>
</dbReference>
<evidence type="ECO:0000256" key="11">
    <source>
        <dbReference type="PROSITE-ProRule" id="PRU01248"/>
    </source>
</evidence>
<dbReference type="InterPro" id="IPR010998">
    <property type="entry name" value="Integrase_recombinase_N"/>
</dbReference>
<keyword evidence="10" id="KW-0131">Cell cycle</keyword>
<dbReference type="InterPro" id="IPR002104">
    <property type="entry name" value="Integrase_catalytic"/>
</dbReference>
<dbReference type="InterPro" id="IPR004107">
    <property type="entry name" value="Integrase_SAM-like_N"/>
</dbReference>
<evidence type="ECO:0000256" key="6">
    <source>
        <dbReference type="ARBA" id="ARBA00022829"/>
    </source>
</evidence>
<evidence type="ECO:0000256" key="2">
    <source>
        <dbReference type="ARBA" id="ARBA00004496"/>
    </source>
</evidence>
<keyword evidence="5" id="KW-0132">Cell division</keyword>
<dbReference type="SUPFAM" id="SSF56349">
    <property type="entry name" value="DNA breaking-rejoining enzymes"/>
    <property type="match status" value="1"/>
</dbReference>
<dbReference type="Pfam" id="PF02899">
    <property type="entry name" value="Phage_int_SAM_1"/>
    <property type="match status" value="1"/>
</dbReference>
<dbReference type="Proteomes" id="UP000290273">
    <property type="component" value="Unassembled WGS sequence"/>
</dbReference>
<keyword evidence="9" id="KW-0233">DNA recombination</keyword>
<comment type="caution">
    <text evidence="14">The sequence shown here is derived from an EMBL/GenBank/DDBJ whole genome shotgun (WGS) entry which is preliminary data.</text>
</comment>
<dbReference type="CDD" id="cd00798">
    <property type="entry name" value="INT_XerDC_C"/>
    <property type="match status" value="1"/>
</dbReference>
<evidence type="ECO:0000256" key="7">
    <source>
        <dbReference type="ARBA" id="ARBA00022908"/>
    </source>
</evidence>
<evidence type="ECO:0000256" key="4">
    <source>
        <dbReference type="ARBA" id="ARBA00022490"/>
    </source>
</evidence>
<dbReference type="InterPro" id="IPR011010">
    <property type="entry name" value="DNA_brk_join_enz"/>
</dbReference>
<dbReference type="PANTHER" id="PTHR30349:SF81">
    <property type="entry name" value="TYROSINE RECOMBINASE XERC"/>
    <property type="match status" value="1"/>
</dbReference>
<evidence type="ECO:0000259" key="12">
    <source>
        <dbReference type="PROSITE" id="PS51898"/>
    </source>
</evidence>
<keyword evidence="8 11" id="KW-0238">DNA-binding</keyword>
<dbReference type="NCBIfam" id="TIGR02225">
    <property type="entry name" value="recomb_XerD"/>
    <property type="match status" value="1"/>
</dbReference>
<dbReference type="Gene3D" id="1.10.443.10">
    <property type="entry name" value="Intergrase catalytic core"/>
    <property type="match status" value="1"/>
</dbReference>
<gene>
    <name evidence="14" type="primary">xerD</name>
    <name evidence="14" type="ORF">DP131_12755</name>
</gene>
<feature type="domain" description="Core-binding (CB)" evidence="13">
    <location>
        <begin position="10"/>
        <end position="94"/>
    </location>
</feature>
<organism evidence="14 15">
    <name type="scientific">Clostridium tetani</name>
    <dbReference type="NCBI Taxonomy" id="1513"/>
    <lineage>
        <taxon>Bacteria</taxon>
        <taxon>Bacillati</taxon>
        <taxon>Bacillota</taxon>
        <taxon>Clostridia</taxon>
        <taxon>Eubacteriales</taxon>
        <taxon>Clostridiaceae</taxon>
        <taxon>Clostridium</taxon>
    </lineage>
</organism>